<accession>A0A8S5S8X0</accession>
<name>A0A8S5S8X0_9CAUD</name>
<protein>
    <submittedName>
        <fullName evidence="1">Minor tail protein Z</fullName>
    </submittedName>
</protein>
<reference evidence="1" key="1">
    <citation type="journal article" date="2021" name="Proc. Natl. Acad. Sci. U.S.A.">
        <title>A Catalog of Tens of Thousands of Viruses from Human Metagenomes Reveals Hidden Associations with Chronic Diseases.</title>
        <authorList>
            <person name="Tisza M.J."/>
            <person name="Buck C.B."/>
        </authorList>
    </citation>
    <scope>NUCLEOTIDE SEQUENCE</scope>
    <source>
        <strain evidence="1">CtTVN2</strain>
    </source>
</reference>
<sequence length="207" mass="22795">MSWQEYMSYEPLNVKERPAAALAVTVESDIDRVSALLSGIKGGWQQAAGSALARAANAGKTEAKKAVTEQYALSASEFVNRTKNVNHFNRSSDGEITVSFGYRGSVIPLMRFDTSIDRSGRVVTRVMKTSTKKALDHAFSAKMGSHIGVYERIGTSRFPVKELYGPSTPQMIGTNESVADQVEDKMAEVYEKRIEHEITRILNGWGV</sequence>
<organism evidence="1">
    <name type="scientific">Caudovirales sp. ctTVN2</name>
    <dbReference type="NCBI Taxonomy" id="2827634"/>
    <lineage>
        <taxon>Viruses</taxon>
        <taxon>Duplodnaviria</taxon>
        <taxon>Heunggongvirae</taxon>
        <taxon>Uroviricota</taxon>
        <taxon>Caudoviricetes</taxon>
    </lineage>
</organism>
<dbReference type="EMBL" id="BK032551">
    <property type="protein sequence ID" value="DAF47135.1"/>
    <property type="molecule type" value="Genomic_DNA"/>
</dbReference>
<evidence type="ECO:0000313" key="1">
    <source>
        <dbReference type="EMBL" id="DAF47135.1"/>
    </source>
</evidence>
<proteinExistence type="predicted"/>